<evidence type="ECO:0000313" key="2">
    <source>
        <dbReference type="Proteomes" id="UP000199158"/>
    </source>
</evidence>
<sequence>MDFNTLVDAIASKVLAQVELTERAEKSFISSAAKANYQKLLVLTQNHGICCHEILKSKRLAEKFAAECALEKNYNCDINDYDVLVVFNLNNEALSKISAGICDNAYVSLAVQAILAGKKIYIVREDVELFDYKNTAPTPYYNMMLQKIKLLEDSGVIFCSASSIVDTILGHAAKYGNAPDCAICEKEQTQLKKKVITEKDVTALHAKGITVLKVGVKSILTDLAKDYAHERGITIVRE</sequence>
<evidence type="ECO:0000313" key="1">
    <source>
        <dbReference type="EMBL" id="SEM58075.1"/>
    </source>
</evidence>
<dbReference type="Gene3D" id="3.40.50.1950">
    <property type="entry name" value="Flavin prenyltransferase-like"/>
    <property type="match status" value="1"/>
</dbReference>
<gene>
    <name evidence="1" type="ORF">SAMN05216180_0688</name>
</gene>
<dbReference type="RefSeq" id="WP_092751648.1">
    <property type="nucleotide sequence ID" value="NZ_FOCG01000001.1"/>
</dbReference>
<accession>A0A1H7ZIE0</accession>
<protein>
    <submittedName>
        <fullName evidence="1">Ethanolamine utilization protein</fullName>
    </submittedName>
</protein>
<dbReference type="AlphaFoldDB" id="A0A1H7ZIE0"/>
<dbReference type="Proteomes" id="UP000199158">
    <property type="component" value="Unassembled WGS sequence"/>
</dbReference>
<keyword evidence="2" id="KW-1185">Reference proteome</keyword>
<name>A0A1H7ZIE0_9FIRM</name>
<dbReference type="GO" id="GO:0003824">
    <property type="term" value="F:catalytic activity"/>
    <property type="evidence" value="ECO:0007669"/>
    <property type="project" value="InterPro"/>
</dbReference>
<dbReference type="OrthoDB" id="2066004at2"/>
<reference evidence="1 2" key="1">
    <citation type="submission" date="2016-10" db="EMBL/GenBank/DDBJ databases">
        <authorList>
            <person name="de Groot N.N."/>
        </authorList>
    </citation>
    <scope>NUCLEOTIDE SEQUENCE [LARGE SCALE GENOMIC DNA]</scope>
    <source>
        <strain evidence="1 2">CGMCC 1.5070</strain>
    </source>
</reference>
<proteinExistence type="predicted"/>
<dbReference type="STRING" id="474960.SAMN05216180_0688"/>
<dbReference type="EMBL" id="FOCG01000001">
    <property type="protein sequence ID" value="SEM58075.1"/>
    <property type="molecule type" value="Genomic_DNA"/>
</dbReference>
<dbReference type="InterPro" id="IPR036551">
    <property type="entry name" value="Flavin_trans-like"/>
</dbReference>
<organism evidence="1 2">
    <name type="scientific">Hydrogenoanaerobacterium saccharovorans</name>
    <dbReference type="NCBI Taxonomy" id="474960"/>
    <lineage>
        <taxon>Bacteria</taxon>
        <taxon>Bacillati</taxon>
        <taxon>Bacillota</taxon>
        <taxon>Clostridia</taxon>
        <taxon>Eubacteriales</taxon>
        <taxon>Oscillospiraceae</taxon>
        <taxon>Hydrogenoanaerobacterium</taxon>
    </lineage>
</organism>